<dbReference type="InterPro" id="IPR033703">
    <property type="entry name" value="Rhv-like"/>
</dbReference>
<sequence>MEDVELFGQTVSAITQGPKKQRRTAPSDAESKPVSTFFSELSTFAGRITSIPVIGAYAGTVSWAAAALSGAASAFGWSKPTETSTISRVYHNPAQAMPNCNATDPAIPMSLDSSAKLRAISDFSPDGHDEMSLSFIKSQYSYLDFFLFSTTNPAGDQLYSRALTPVDCQRVVGPTEVYKTPVSYLAEVFRFYRGGLDWMFKSAKTGFHRGQIAITFVPGPAAPTITLDDTAFAYREIYDLSTGNVIKVETPWMIPLDYLRTDTSFGRIYVHVVTPLQAPETVGTEVYFSVYVRGSNDLEFAGPVEPRYIPCFTQGPQGPKVDVTQGDVVNTPVGNAPMHPLGVVAAQNAMSEMVLSISSLLKRHVHLGAPVVGTSTMTRFYPWVLDAEYTVASTNAFRTKYQSFLLSPYAFMRGSVRIGTKINNVDIADPNLAELSRDMIAYTSYGQADPVFTAVPVQPAPTSGSRGYLAYTHSSQENGVLSVQIPYQCPTRVTPIRYHKDLTDVPQYNAPLPTLTITTPSGTGGFTRAFGDDFQALFFVGIPRLAVRSD</sequence>
<accession>A0A2U8JQC7</accession>
<evidence type="ECO:0000259" key="3">
    <source>
        <dbReference type="Pfam" id="PF08762"/>
    </source>
</evidence>
<evidence type="ECO:0000256" key="2">
    <source>
        <dbReference type="ARBA" id="ARBA00022844"/>
    </source>
</evidence>
<reference evidence="5" key="2">
    <citation type="submission" date="2018-02" db="EMBL/GenBank/DDBJ databases">
        <authorList>
            <person name="Anderson D."/>
            <person name="Durr P."/>
        </authorList>
    </citation>
    <scope>NUCLEOTIDE SEQUENCE</scope>
    <source>
        <strain evidence="5">WA2-63</strain>
    </source>
</reference>
<reference evidence="5" key="1">
    <citation type="journal article" date="2018" name="J. Gen. Virol.">
        <title>Metagenomic analysis of Varroa-free Australian honey bees (Apis mellifera) shows a diverse Picornavirales virome.</title>
        <authorList>
            <person name="Roberts J.M."/>
            <person name="Anderson D.L."/>
            <person name="Durr P.A."/>
        </authorList>
    </citation>
    <scope>NUCLEOTIDE SEQUENCE</scope>
    <source>
        <strain evidence="5">WA2-63</strain>
    </source>
</reference>
<name>A0A2U8JQC7_9VIRU</name>
<evidence type="ECO:0000256" key="1">
    <source>
        <dbReference type="ARBA" id="ARBA00004328"/>
    </source>
</evidence>
<dbReference type="CDD" id="cd00205">
    <property type="entry name" value="rhv_like"/>
    <property type="match status" value="1"/>
</dbReference>
<organism evidence="5">
    <name type="scientific">Perth bee virus 4</name>
    <dbReference type="NCBI Taxonomy" id="2201298"/>
    <lineage>
        <taxon>Viruses</taxon>
        <taxon>Riboviria</taxon>
        <taxon>Orthornavirae</taxon>
        <taxon>Pisuviricota</taxon>
        <taxon>Pisoniviricetes</taxon>
        <taxon>Picornavirales</taxon>
    </lineage>
</organism>
<comment type="subcellular location">
    <subcellularLocation>
        <location evidence="1">Virion</location>
    </subcellularLocation>
</comment>
<dbReference type="EMBL" id="MG995733">
    <property type="protein sequence ID" value="AWK77899.1"/>
    <property type="molecule type" value="Genomic_RNA"/>
</dbReference>
<dbReference type="InterPro" id="IPR024343">
    <property type="entry name" value="VP4_dicistrovir"/>
</dbReference>
<dbReference type="GO" id="GO:0044423">
    <property type="term" value="C:virion component"/>
    <property type="evidence" value="ECO:0007669"/>
    <property type="project" value="UniProtKB-KW"/>
</dbReference>
<dbReference type="InterPro" id="IPR014872">
    <property type="entry name" value="Dicistrovirus_capsid-polyPr_C"/>
</dbReference>
<dbReference type="Pfam" id="PF11492">
    <property type="entry name" value="Dicistro_VP4"/>
    <property type="match status" value="1"/>
</dbReference>
<feature type="domain" description="Capsid protein VP4 dicistrovirus" evidence="4">
    <location>
        <begin position="39"/>
        <end position="77"/>
    </location>
</feature>
<dbReference type="InterPro" id="IPR029053">
    <property type="entry name" value="Viral_coat"/>
</dbReference>
<dbReference type="SUPFAM" id="SSF88633">
    <property type="entry name" value="Positive stranded ssRNA viruses"/>
    <property type="match status" value="2"/>
</dbReference>
<evidence type="ECO:0000259" key="4">
    <source>
        <dbReference type="Pfam" id="PF11492"/>
    </source>
</evidence>
<dbReference type="Pfam" id="PF08762">
    <property type="entry name" value="CRPV_capsid"/>
    <property type="match status" value="1"/>
</dbReference>
<proteinExistence type="predicted"/>
<protein>
    <submittedName>
        <fullName evidence="5">Structural polyprotein</fullName>
    </submittedName>
</protein>
<keyword evidence="2" id="KW-0946">Virion</keyword>
<evidence type="ECO:0000313" key="5">
    <source>
        <dbReference type="EMBL" id="AWK77899.1"/>
    </source>
</evidence>
<feature type="domain" description="Dicistrovirus capsid-polyprotein C-terminal" evidence="3">
    <location>
        <begin position="349"/>
        <end position="545"/>
    </location>
</feature>
<dbReference type="Gene3D" id="2.60.120.20">
    <property type="match status" value="2"/>
</dbReference>